<dbReference type="InterPro" id="IPR050902">
    <property type="entry name" value="ABC_Transporter_SBP"/>
</dbReference>
<dbReference type="SUPFAM" id="SSF53807">
    <property type="entry name" value="Helical backbone' metal receptor"/>
    <property type="match status" value="1"/>
</dbReference>
<dbReference type="Gene3D" id="3.40.50.1980">
    <property type="entry name" value="Nitrogenase molybdenum iron protein domain"/>
    <property type="match status" value="2"/>
</dbReference>
<dbReference type="PANTHER" id="PTHR30535:SF34">
    <property type="entry name" value="MOLYBDATE-BINDING PROTEIN MOLA"/>
    <property type="match status" value="1"/>
</dbReference>
<accession>A0AAU8GX50</accession>
<organism evidence="3">
    <name type="scientific">Thermodesulfovibrio autotrophicus</name>
    <dbReference type="NCBI Taxonomy" id="3118333"/>
    <lineage>
        <taxon>Bacteria</taxon>
        <taxon>Pseudomonadati</taxon>
        <taxon>Nitrospirota</taxon>
        <taxon>Thermodesulfovibrionia</taxon>
        <taxon>Thermodesulfovibrionales</taxon>
        <taxon>Thermodesulfovibrionaceae</taxon>
        <taxon>Thermodesulfovibrio</taxon>
    </lineage>
</organism>
<evidence type="ECO:0000313" key="3">
    <source>
        <dbReference type="EMBL" id="XCH47052.1"/>
    </source>
</evidence>
<name>A0AAU8GX50_9BACT</name>
<keyword evidence="3" id="KW-0675">Receptor</keyword>
<dbReference type="AlphaFoldDB" id="A0AAU8GX50"/>
<feature type="domain" description="Fe/B12 periplasmic-binding" evidence="2">
    <location>
        <begin position="23"/>
        <end position="260"/>
    </location>
</feature>
<evidence type="ECO:0000256" key="1">
    <source>
        <dbReference type="ARBA" id="ARBA00022729"/>
    </source>
</evidence>
<keyword evidence="1" id="KW-0732">Signal</keyword>
<dbReference type="RefSeq" id="WP_353684579.1">
    <property type="nucleotide sequence ID" value="NZ_CP144373.1"/>
</dbReference>
<dbReference type="InterPro" id="IPR054828">
    <property type="entry name" value="Vit_B12_bind_prot"/>
</dbReference>
<protein>
    <submittedName>
        <fullName evidence="3">Helical backbone metal receptor</fullName>
    </submittedName>
</protein>
<sequence length="260" mass="29269">MRILVSFITFLILATTGFAEPQRIISLAPSVTEAVYYLGAIDRLVAVSNYCKWPQEVTKKPKAGGMMDPSYEKILSLKPDLVIISKDVTPKEVYNRLVELGIKVHVYAPETLKNMPDELIRLGIAIGKEREAKIVAREFKESIKKIKKPFNGQRALFVIWAEPLTVAGKSSHINEVMNLLGLKNIAETSSINIETVIKLNPEIIFFGAGHKTVYERLILKLKDTNAFKKGNIYFISDKIYHLSPRIIEGIREMAGVKIKN</sequence>
<dbReference type="EMBL" id="CP144373">
    <property type="protein sequence ID" value="XCH47052.1"/>
    <property type="molecule type" value="Genomic_DNA"/>
</dbReference>
<dbReference type="Pfam" id="PF01497">
    <property type="entry name" value="Peripla_BP_2"/>
    <property type="match status" value="1"/>
</dbReference>
<reference evidence="3" key="1">
    <citation type="submission" date="2024-01" db="EMBL/GenBank/DDBJ databases">
        <title>The first autotrophic representatives of the genus Thermodesulfovibrio.</title>
        <authorList>
            <person name="Maltseva A.I."/>
            <person name="Elcheninov A.G."/>
            <person name="Kublanov I.V."/>
            <person name="Lebedinsky A.V."/>
            <person name="Frolov E.N."/>
        </authorList>
    </citation>
    <scope>NUCLEOTIDE SEQUENCE</scope>
    <source>
        <strain evidence="3">3907-1M</strain>
    </source>
</reference>
<gene>
    <name evidence="3" type="ORF">V4D30_01955</name>
</gene>
<dbReference type="KEGG" id="taut:V4D30_01955"/>
<dbReference type="GO" id="GO:0071281">
    <property type="term" value="P:cellular response to iron ion"/>
    <property type="evidence" value="ECO:0007669"/>
    <property type="project" value="TreeGrafter"/>
</dbReference>
<dbReference type="NCBIfam" id="NF038402">
    <property type="entry name" value="TroA_like"/>
    <property type="match status" value="1"/>
</dbReference>
<dbReference type="PANTHER" id="PTHR30535">
    <property type="entry name" value="VITAMIN B12-BINDING PROTEIN"/>
    <property type="match status" value="1"/>
</dbReference>
<evidence type="ECO:0000259" key="2">
    <source>
        <dbReference type="PROSITE" id="PS50983"/>
    </source>
</evidence>
<proteinExistence type="predicted"/>
<dbReference type="InterPro" id="IPR002491">
    <property type="entry name" value="ABC_transptr_periplasmic_BD"/>
</dbReference>
<dbReference type="PROSITE" id="PS50983">
    <property type="entry name" value="FE_B12_PBP"/>
    <property type="match status" value="1"/>
</dbReference>